<dbReference type="PANTHER" id="PTHR42850">
    <property type="entry name" value="METALLOPHOSPHOESTERASE"/>
    <property type="match status" value="1"/>
</dbReference>
<evidence type="ECO:0000259" key="1">
    <source>
        <dbReference type="Pfam" id="PF00149"/>
    </source>
</evidence>
<organism evidence="2 3">
    <name type="scientific">Paenibacillus hunanensis</name>
    <dbReference type="NCBI Taxonomy" id="539262"/>
    <lineage>
        <taxon>Bacteria</taxon>
        <taxon>Bacillati</taxon>
        <taxon>Bacillota</taxon>
        <taxon>Bacilli</taxon>
        <taxon>Bacillales</taxon>
        <taxon>Paenibacillaceae</taxon>
        <taxon>Paenibacillus</taxon>
    </lineage>
</organism>
<sequence length="78" mass="8912">MKFFISDIHGEFNGLEMLLRHAEIDFTKDQLILGGDYINRGKDSGKVIRRVRELTKTYPNNVIAGLSILNQTTFLRAT</sequence>
<evidence type="ECO:0000313" key="3">
    <source>
        <dbReference type="Proteomes" id="UP001185028"/>
    </source>
</evidence>
<protein>
    <recommendedName>
        <fullName evidence="1">Calcineurin-like phosphoesterase domain-containing protein</fullName>
    </recommendedName>
</protein>
<dbReference type="Gene3D" id="3.60.21.10">
    <property type="match status" value="1"/>
</dbReference>
<keyword evidence="3" id="KW-1185">Reference proteome</keyword>
<dbReference type="InterPro" id="IPR050126">
    <property type="entry name" value="Ap4A_hydrolase"/>
</dbReference>
<dbReference type="EMBL" id="JAVDQH010000024">
    <property type="protein sequence ID" value="MDR6246192.1"/>
    <property type="molecule type" value="Genomic_DNA"/>
</dbReference>
<dbReference type="InterPro" id="IPR029052">
    <property type="entry name" value="Metallo-depent_PP-like"/>
</dbReference>
<dbReference type="RefSeq" id="WP_188777988.1">
    <property type="nucleotide sequence ID" value="NZ_BMMB01000013.1"/>
</dbReference>
<dbReference type="Proteomes" id="UP001185028">
    <property type="component" value="Unassembled WGS sequence"/>
</dbReference>
<gene>
    <name evidence="2" type="ORF">JOC58_004112</name>
</gene>
<reference evidence="2 3" key="1">
    <citation type="submission" date="2023-07" db="EMBL/GenBank/DDBJ databases">
        <title>Genomic Encyclopedia of Type Strains, Phase IV (KMG-IV): sequencing the most valuable type-strain genomes for metagenomic binning, comparative biology and taxonomic classification.</title>
        <authorList>
            <person name="Goeker M."/>
        </authorList>
    </citation>
    <scope>NUCLEOTIDE SEQUENCE [LARGE SCALE GENOMIC DNA]</scope>
    <source>
        <strain evidence="2 3">DSM 22170</strain>
    </source>
</reference>
<dbReference type="Pfam" id="PF00149">
    <property type="entry name" value="Metallophos"/>
    <property type="match status" value="1"/>
</dbReference>
<dbReference type="SUPFAM" id="SSF56300">
    <property type="entry name" value="Metallo-dependent phosphatases"/>
    <property type="match status" value="1"/>
</dbReference>
<dbReference type="InterPro" id="IPR004843">
    <property type="entry name" value="Calcineurin-like_PHP"/>
</dbReference>
<evidence type="ECO:0000313" key="2">
    <source>
        <dbReference type="EMBL" id="MDR6246192.1"/>
    </source>
</evidence>
<accession>A0ABU1J6K2</accession>
<name>A0ABU1J6K2_9BACL</name>
<comment type="caution">
    <text evidence="2">The sequence shown here is derived from an EMBL/GenBank/DDBJ whole genome shotgun (WGS) entry which is preliminary data.</text>
</comment>
<proteinExistence type="predicted"/>
<feature type="domain" description="Calcineurin-like phosphoesterase" evidence="1">
    <location>
        <begin position="4"/>
        <end position="61"/>
    </location>
</feature>
<dbReference type="PANTHER" id="PTHR42850:SF4">
    <property type="entry name" value="ZINC-DEPENDENT ENDOPOLYPHOSPHATASE"/>
    <property type="match status" value="1"/>
</dbReference>